<keyword evidence="2" id="KW-1185">Reference proteome</keyword>
<sequence length="698" mass="76144">MDSSRRAVESYWRSRMIDGATSDEDKVTPVYKLEEICELLRSAHVSVVKEVSDFILKRLEHKSPIVKQKALRLIKYAVGKSGNEFRREMQRHSAAVRQLFHYKGQLDPLKGDAPNKAVRDMSHEAISAIFSEENKPAAAEDLNRRIQGFGNTNFELPSEDKKSFLSEVVGIGSASIKQGLSNFAQGHSLRKNDNGSYKSPNLRRSLTIENDYSEKYEPVQLHNETQAGFGISKASGSWNQDSRVMSEDRLNGDSSASYTESKTREEKLLETIVTSGGVRLQPTRDAIHVFLVEAAKLDALALSRALEAKLQSPLWQVRMKAVCVLESILRKNDDEKFSVIASYFSENNDAVIRCSESPQNSLREKANKVLSLLGGEQAGGMVSGSDRSVKAETATVVHMPDLIDTGDPEDYSGTDNFKKNPSDQNIANLTAPSTPLIDDLFGDSPGAGISEQKRDDDPFADVSFHTGEGREQVDDLFSGMTVDDKPGVTENLAAADKSGPEPFDIFGSQSEILQKQEHQNNSVNDLMAGLSINDNQVTQKEAFSGVPSESISSNSSSNPNQVSSDVLGSLLGSQTAGMNANPMFPFGAVPYSIPAGMMFNPSITSQPINYSAVGNFFAQQQFLATMSNFQHLGDLNAQNAGVSHVVGNGGTALPDIFQSNFPNQAPTSTMNSSKKEDTRAFDFISDHLAAARDTKRVA</sequence>
<gene>
    <name evidence="1" type="ORF">OWV82_009802</name>
</gene>
<comment type="caution">
    <text evidence="1">The sequence shown here is derived from an EMBL/GenBank/DDBJ whole genome shotgun (WGS) entry which is preliminary data.</text>
</comment>
<evidence type="ECO:0000313" key="1">
    <source>
        <dbReference type="EMBL" id="KAJ4718077.1"/>
    </source>
</evidence>
<reference evidence="1 2" key="1">
    <citation type="journal article" date="2023" name="Science">
        <title>Complex scaffold remodeling in plant triterpene biosynthesis.</title>
        <authorList>
            <person name="De La Pena R."/>
            <person name="Hodgson H."/>
            <person name="Liu J.C."/>
            <person name="Stephenson M.J."/>
            <person name="Martin A.C."/>
            <person name="Owen C."/>
            <person name="Harkess A."/>
            <person name="Leebens-Mack J."/>
            <person name="Jimenez L.E."/>
            <person name="Osbourn A."/>
            <person name="Sattely E.S."/>
        </authorList>
    </citation>
    <scope>NUCLEOTIDE SEQUENCE [LARGE SCALE GENOMIC DNA]</scope>
    <source>
        <strain evidence="2">cv. JPN11</strain>
        <tissue evidence="1">Leaf</tissue>
    </source>
</reference>
<accession>A0ACC1Y4E6</accession>
<dbReference type="EMBL" id="CM051398">
    <property type="protein sequence ID" value="KAJ4718077.1"/>
    <property type="molecule type" value="Genomic_DNA"/>
</dbReference>
<dbReference type="Proteomes" id="UP001164539">
    <property type="component" value="Chromosome 5"/>
</dbReference>
<name>A0ACC1Y4E6_MELAZ</name>
<evidence type="ECO:0000313" key="2">
    <source>
        <dbReference type="Proteomes" id="UP001164539"/>
    </source>
</evidence>
<proteinExistence type="predicted"/>
<protein>
    <submittedName>
        <fullName evidence="1">VHS domain-containing protein</fullName>
    </submittedName>
</protein>
<organism evidence="1 2">
    <name type="scientific">Melia azedarach</name>
    <name type="common">Chinaberry tree</name>
    <dbReference type="NCBI Taxonomy" id="155640"/>
    <lineage>
        <taxon>Eukaryota</taxon>
        <taxon>Viridiplantae</taxon>
        <taxon>Streptophyta</taxon>
        <taxon>Embryophyta</taxon>
        <taxon>Tracheophyta</taxon>
        <taxon>Spermatophyta</taxon>
        <taxon>Magnoliopsida</taxon>
        <taxon>eudicotyledons</taxon>
        <taxon>Gunneridae</taxon>
        <taxon>Pentapetalae</taxon>
        <taxon>rosids</taxon>
        <taxon>malvids</taxon>
        <taxon>Sapindales</taxon>
        <taxon>Meliaceae</taxon>
        <taxon>Melia</taxon>
    </lineage>
</organism>